<organism evidence="4 5">
    <name type="scientific">Tenacibaculum tangerinum</name>
    <dbReference type="NCBI Taxonomy" id="3038772"/>
    <lineage>
        <taxon>Bacteria</taxon>
        <taxon>Pseudomonadati</taxon>
        <taxon>Bacteroidota</taxon>
        <taxon>Flavobacteriia</taxon>
        <taxon>Flavobacteriales</taxon>
        <taxon>Flavobacteriaceae</taxon>
        <taxon>Tenacibaculum</taxon>
    </lineage>
</organism>
<reference evidence="4 5" key="1">
    <citation type="submission" date="2023-04" db="EMBL/GenBank/DDBJ databases">
        <title>Tenacibaculum tangerinum sp. nov., isolated from sea tidal flat of South Korea.</title>
        <authorList>
            <person name="Lee S.H."/>
            <person name="Kim J.-J."/>
        </authorList>
    </citation>
    <scope>NUCLEOTIDE SEQUENCE [LARGE SCALE GENOMIC DNA]</scope>
    <source>
        <strain evidence="4 5">GRR-S3-23</strain>
    </source>
</reference>
<name>A0ABY8L473_9FLAO</name>
<dbReference type="InterPro" id="IPR032508">
    <property type="entry name" value="FecR_C"/>
</dbReference>
<dbReference type="RefSeq" id="WP_279652096.1">
    <property type="nucleotide sequence ID" value="NZ_CP122539.1"/>
</dbReference>
<dbReference type="Gene3D" id="2.60.120.1440">
    <property type="match status" value="1"/>
</dbReference>
<dbReference type="Gene3D" id="3.55.50.30">
    <property type="match status" value="1"/>
</dbReference>
<keyword evidence="1" id="KW-0472">Membrane</keyword>
<dbReference type="EMBL" id="CP122539">
    <property type="protein sequence ID" value="WGH76227.1"/>
    <property type="molecule type" value="Genomic_DNA"/>
</dbReference>
<dbReference type="Pfam" id="PF04773">
    <property type="entry name" value="FecR"/>
    <property type="match status" value="1"/>
</dbReference>
<sequence length="305" mass="34928">MNIDYKNNTFLARWIANDLSDEELKEFQQSEDYHQFKAINDASKLLKAPSYNKEAAFDMITQKIQSKKTGKKVIKLIPAWLYGAAASIALLISFLYFNDTTTFSTNYGEQLTVSLPDNSKVHLSPNSEITYKERIWNKERALSLKGIAYFEVEKGKSFTVNSTQGKVTVLGTKFTVNTSKDYFEVMCYEGKVKVVSKNNEEVLLTKGKAYRNYKNSSEKWIFNNIEPSWINGESSFNNVPLEQVVKSLENQFNLKFDTSKVDVNQRFTGTFTHENVNIALQTVFAPMKISYKLAKNSFVVLTYNK</sequence>
<dbReference type="Proteomes" id="UP001232001">
    <property type="component" value="Chromosome"/>
</dbReference>
<feature type="domain" description="Protein FecR C-terminal" evidence="3">
    <location>
        <begin position="235"/>
        <end position="297"/>
    </location>
</feature>
<dbReference type="PANTHER" id="PTHR30273:SF2">
    <property type="entry name" value="PROTEIN FECR"/>
    <property type="match status" value="1"/>
</dbReference>
<feature type="domain" description="FecR protein" evidence="2">
    <location>
        <begin position="102"/>
        <end position="193"/>
    </location>
</feature>
<keyword evidence="1" id="KW-0812">Transmembrane</keyword>
<dbReference type="PANTHER" id="PTHR30273">
    <property type="entry name" value="PERIPLASMIC SIGNAL SENSOR AND SIGMA FACTOR ACTIVATOR FECR-RELATED"/>
    <property type="match status" value="1"/>
</dbReference>
<dbReference type="PIRSF" id="PIRSF018266">
    <property type="entry name" value="FecR"/>
    <property type="match status" value="1"/>
</dbReference>
<accession>A0ABY8L473</accession>
<keyword evidence="5" id="KW-1185">Reference proteome</keyword>
<dbReference type="InterPro" id="IPR012373">
    <property type="entry name" value="Ferrdict_sens_TM"/>
</dbReference>
<proteinExistence type="predicted"/>
<protein>
    <submittedName>
        <fullName evidence="4">FecR family protein</fullName>
    </submittedName>
</protein>
<evidence type="ECO:0000259" key="2">
    <source>
        <dbReference type="Pfam" id="PF04773"/>
    </source>
</evidence>
<feature type="transmembrane region" description="Helical" evidence="1">
    <location>
        <begin position="73"/>
        <end position="97"/>
    </location>
</feature>
<evidence type="ECO:0000259" key="3">
    <source>
        <dbReference type="Pfam" id="PF16344"/>
    </source>
</evidence>
<evidence type="ECO:0000313" key="4">
    <source>
        <dbReference type="EMBL" id="WGH76227.1"/>
    </source>
</evidence>
<evidence type="ECO:0000313" key="5">
    <source>
        <dbReference type="Proteomes" id="UP001232001"/>
    </source>
</evidence>
<keyword evidence="1" id="KW-1133">Transmembrane helix</keyword>
<gene>
    <name evidence="4" type="ORF">P8625_03415</name>
</gene>
<dbReference type="InterPro" id="IPR006860">
    <property type="entry name" value="FecR"/>
</dbReference>
<dbReference type="Pfam" id="PF16344">
    <property type="entry name" value="FecR_C"/>
    <property type="match status" value="1"/>
</dbReference>
<evidence type="ECO:0000256" key="1">
    <source>
        <dbReference type="SAM" id="Phobius"/>
    </source>
</evidence>